<dbReference type="InterPro" id="IPR013196">
    <property type="entry name" value="HTH_11"/>
</dbReference>
<dbReference type="GO" id="GO:0006355">
    <property type="term" value="P:regulation of DNA-templated transcription"/>
    <property type="evidence" value="ECO:0007669"/>
    <property type="project" value="UniProtKB-UniRule"/>
</dbReference>
<dbReference type="CDD" id="cd16442">
    <property type="entry name" value="BPL"/>
    <property type="match status" value="1"/>
</dbReference>
<dbReference type="PROSITE" id="PS51733">
    <property type="entry name" value="BPL_LPL_CATALYTIC"/>
    <property type="match status" value="1"/>
</dbReference>
<evidence type="ECO:0000256" key="2">
    <source>
        <dbReference type="ARBA" id="ARBA00022741"/>
    </source>
</evidence>
<keyword evidence="3 5" id="KW-0067">ATP-binding</keyword>
<dbReference type="Gene3D" id="2.30.30.100">
    <property type="match status" value="1"/>
</dbReference>
<dbReference type="InterPro" id="IPR045864">
    <property type="entry name" value="aa-tRNA-synth_II/BPL/LPL"/>
</dbReference>
<evidence type="ECO:0000256" key="4">
    <source>
        <dbReference type="ARBA" id="ARBA00023267"/>
    </source>
</evidence>
<sequence length="323" mass="35879">MKSLLLRLLLAGDYVSGEAISEQLHVSRTAVWKQINALKEQGYMIQSTTNKGYKLLQAPDTVKAHDIEARVQTKTFGKEVIAYESVSSTQPKGHQAATNGRHEGTLIVANEQTEGRGRLGREWVVEKGQSISMSLILRPTIPLTRAPQLTLVAAVAVARAIEKVAPLECEIKWPNDLMVNGKKLVGILTEMAADPDQLHYVIVGMGINCHQGDTDFHDEVKDVATSIYAESKQKINRSTLIAEVMNEFEWLYESYVDDGFQAIKTLWEARAISLQQRVIARTPKGTISGFAYGITDEGQLRLREENGQEHLIYSADIELDTTS</sequence>
<gene>
    <name evidence="5" type="primary">birA</name>
    <name evidence="7" type="ORF">E2L03_00600</name>
</gene>
<dbReference type="InterPro" id="IPR036390">
    <property type="entry name" value="WH_DNA-bd_sf"/>
</dbReference>
<dbReference type="GO" id="GO:0003677">
    <property type="term" value="F:DNA binding"/>
    <property type="evidence" value="ECO:0007669"/>
    <property type="project" value="UniProtKB-UniRule"/>
</dbReference>
<reference evidence="7 8" key="1">
    <citation type="submission" date="2019-03" db="EMBL/GenBank/DDBJ databases">
        <authorList>
            <person name="Liu G."/>
        </authorList>
    </citation>
    <scope>NUCLEOTIDE SEQUENCE [LARGE SCALE GENOMIC DNA]</scope>
    <source>
        <strain evidence="7 8">DSM 19099</strain>
    </source>
</reference>
<feature type="DNA-binding region" description="H-T-H motif" evidence="5">
    <location>
        <begin position="17"/>
        <end position="36"/>
    </location>
</feature>
<feature type="binding site" evidence="5">
    <location>
        <position position="183"/>
    </location>
    <ligand>
        <name>biotin</name>
        <dbReference type="ChEBI" id="CHEBI:57586"/>
    </ligand>
</feature>
<dbReference type="Pfam" id="PF03099">
    <property type="entry name" value="BPL_LplA_LipB"/>
    <property type="match status" value="1"/>
</dbReference>
<dbReference type="InterPro" id="IPR004408">
    <property type="entry name" value="Biotin_CoA_COase_ligase"/>
</dbReference>
<evidence type="ECO:0000256" key="3">
    <source>
        <dbReference type="ARBA" id="ARBA00022840"/>
    </source>
</evidence>
<dbReference type="GO" id="GO:0009249">
    <property type="term" value="P:protein lipoylation"/>
    <property type="evidence" value="ECO:0007669"/>
    <property type="project" value="UniProtKB-ARBA"/>
</dbReference>
<dbReference type="Gene3D" id="3.30.930.10">
    <property type="entry name" value="Bira Bifunctional Protein, Domain 2"/>
    <property type="match status" value="1"/>
</dbReference>
<keyword evidence="5" id="KW-0238">DNA-binding</keyword>
<keyword evidence="4 5" id="KW-0092">Biotin</keyword>
<proteinExistence type="inferred from homology"/>
<dbReference type="PANTHER" id="PTHR12835">
    <property type="entry name" value="BIOTIN PROTEIN LIGASE"/>
    <property type="match status" value="1"/>
</dbReference>
<evidence type="ECO:0000313" key="7">
    <source>
        <dbReference type="EMBL" id="TES50465.1"/>
    </source>
</evidence>
<feature type="binding site" evidence="5">
    <location>
        <position position="112"/>
    </location>
    <ligand>
        <name>biotin</name>
        <dbReference type="ChEBI" id="CHEBI:57586"/>
    </ligand>
</feature>
<dbReference type="InterPro" id="IPR004143">
    <property type="entry name" value="BPL_LPL_catalytic"/>
</dbReference>
<dbReference type="GO" id="GO:0004077">
    <property type="term" value="F:biotin--[biotin carboxyl-carrier protein] ligase activity"/>
    <property type="evidence" value="ECO:0007669"/>
    <property type="project" value="UniProtKB-UniRule"/>
</dbReference>
<dbReference type="SUPFAM" id="SSF46785">
    <property type="entry name" value="Winged helix' DNA-binding domain"/>
    <property type="match status" value="1"/>
</dbReference>
<dbReference type="Pfam" id="PF08279">
    <property type="entry name" value="HTH_11"/>
    <property type="match status" value="1"/>
</dbReference>
<dbReference type="PANTHER" id="PTHR12835:SF5">
    <property type="entry name" value="BIOTIN--PROTEIN LIGASE"/>
    <property type="match status" value="1"/>
</dbReference>
<dbReference type="Gene3D" id="1.10.10.10">
    <property type="entry name" value="Winged helix-like DNA-binding domain superfamily/Winged helix DNA-binding domain"/>
    <property type="match status" value="1"/>
</dbReference>
<dbReference type="InterPro" id="IPR008988">
    <property type="entry name" value="Transcriptional_repressor_C"/>
</dbReference>
<dbReference type="GO" id="GO:0016740">
    <property type="term" value="F:transferase activity"/>
    <property type="evidence" value="ECO:0007669"/>
    <property type="project" value="UniProtKB-ARBA"/>
</dbReference>
<dbReference type="InterPro" id="IPR036388">
    <property type="entry name" value="WH-like_DNA-bd_sf"/>
</dbReference>
<comment type="caution">
    <text evidence="7">The sequence shown here is derived from an EMBL/GenBank/DDBJ whole genome shotgun (WGS) entry which is preliminary data.</text>
</comment>
<accession>A0A4Y7WPC8</accession>
<dbReference type="AlphaFoldDB" id="A0A4Y7WPC8"/>
<comment type="function">
    <text evidence="5">Acts both as a biotin--[acetyl-CoA-carboxylase] ligase and a repressor.</text>
</comment>
<comment type="similarity">
    <text evidence="5">Belongs to the biotin--protein ligase family.</text>
</comment>
<dbReference type="HAMAP" id="MF_00978">
    <property type="entry name" value="Bifunct_BirA"/>
    <property type="match status" value="1"/>
</dbReference>
<dbReference type="NCBIfam" id="TIGR00121">
    <property type="entry name" value="birA_ligase"/>
    <property type="match status" value="1"/>
</dbReference>
<evidence type="ECO:0000256" key="1">
    <source>
        <dbReference type="ARBA" id="ARBA00022598"/>
    </source>
</evidence>
<comment type="catalytic activity">
    <reaction evidence="5">
        <text>biotin + L-lysyl-[protein] + ATP = N(6)-biotinyl-L-lysyl-[protein] + AMP + diphosphate + H(+)</text>
        <dbReference type="Rhea" id="RHEA:11756"/>
        <dbReference type="Rhea" id="RHEA-COMP:9752"/>
        <dbReference type="Rhea" id="RHEA-COMP:10505"/>
        <dbReference type="ChEBI" id="CHEBI:15378"/>
        <dbReference type="ChEBI" id="CHEBI:29969"/>
        <dbReference type="ChEBI" id="CHEBI:30616"/>
        <dbReference type="ChEBI" id="CHEBI:33019"/>
        <dbReference type="ChEBI" id="CHEBI:57586"/>
        <dbReference type="ChEBI" id="CHEBI:83144"/>
        <dbReference type="ChEBI" id="CHEBI:456215"/>
        <dbReference type="EC" id="6.3.4.15"/>
    </reaction>
</comment>
<dbReference type="RefSeq" id="WP_134258421.1">
    <property type="nucleotide sequence ID" value="NZ_LDIM01000012.1"/>
</dbReference>
<dbReference type="InterPro" id="IPR003142">
    <property type="entry name" value="BPL_C"/>
</dbReference>
<dbReference type="SUPFAM" id="SSF55681">
    <property type="entry name" value="Class II aaRS and biotin synthetases"/>
    <property type="match status" value="1"/>
</dbReference>
<evidence type="ECO:0000259" key="6">
    <source>
        <dbReference type="PROSITE" id="PS51733"/>
    </source>
</evidence>
<name>A0A4Y7WPC8_9BACI</name>
<keyword evidence="1 5" id="KW-0436">Ligase</keyword>
<dbReference type="EMBL" id="SNUX01000001">
    <property type="protein sequence ID" value="TES50465.1"/>
    <property type="molecule type" value="Genomic_DNA"/>
</dbReference>
<organism evidence="7 8">
    <name type="scientific">Shouchella lehensis</name>
    <dbReference type="NCBI Taxonomy" id="300825"/>
    <lineage>
        <taxon>Bacteria</taxon>
        <taxon>Bacillati</taxon>
        <taxon>Bacillota</taxon>
        <taxon>Bacilli</taxon>
        <taxon>Bacillales</taxon>
        <taxon>Bacillaceae</taxon>
        <taxon>Shouchella</taxon>
    </lineage>
</organism>
<feature type="domain" description="BPL/LPL catalytic" evidence="6">
    <location>
        <begin position="65"/>
        <end position="256"/>
    </location>
</feature>
<dbReference type="EC" id="6.3.4.15" evidence="5"/>
<keyword evidence="5" id="KW-0804">Transcription</keyword>
<dbReference type="InterPro" id="IPR030855">
    <property type="entry name" value="Bifunct_BirA"/>
</dbReference>
<keyword evidence="2 5" id="KW-0547">Nucleotide-binding</keyword>
<dbReference type="GO" id="GO:0005524">
    <property type="term" value="F:ATP binding"/>
    <property type="evidence" value="ECO:0007669"/>
    <property type="project" value="UniProtKB-UniRule"/>
</dbReference>
<keyword evidence="5" id="KW-0678">Repressor</keyword>
<evidence type="ECO:0000313" key="8">
    <source>
        <dbReference type="Proteomes" id="UP000298210"/>
    </source>
</evidence>
<comment type="caution">
    <text evidence="5">Lacks conserved residue(s) required for the propagation of feature annotation.</text>
</comment>
<dbReference type="SUPFAM" id="SSF50037">
    <property type="entry name" value="C-terminal domain of transcriptional repressors"/>
    <property type="match status" value="1"/>
</dbReference>
<dbReference type="GO" id="GO:0005737">
    <property type="term" value="C:cytoplasm"/>
    <property type="evidence" value="ECO:0007669"/>
    <property type="project" value="TreeGrafter"/>
</dbReference>
<dbReference type="Proteomes" id="UP000298210">
    <property type="component" value="Unassembled WGS sequence"/>
</dbReference>
<protein>
    <recommendedName>
        <fullName evidence="5">Bifunctional ligase/repressor BirA</fullName>
    </recommendedName>
    <alternativeName>
        <fullName evidence="5">Biotin--[acetyl-CoA-carboxylase] ligase</fullName>
        <ecNumber evidence="5">6.3.4.15</ecNumber>
    </alternativeName>
    <alternativeName>
        <fullName evidence="5">Biotin--protein ligase</fullName>
    </alternativeName>
    <alternativeName>
        <fullName evidence="5">Biotin-[acetyl-CoA carboxylase] synthetase</fullName>
    </alternativeName>
</protein>
<dbReference type="Pfam" id="PF02237">
    <property type="entry name" value="BPL_C"/>
    <property type="match status" value="1"/>
</dbReference>
<feature type="binding site" evidence="5">
    <location>
        <begin position="116"/>
        <end position="118"/>
    </location>
    <ligand>
        <name>biotin</name>
        <dbReference type="ChEBI" id="CHEBI:57586"/>
    </ligand>
</feature>
<evidence type="ECO:0000256" key="5">
    <source>
        <dbReference type="HAMAP-Rule" id="MF_00978"/>
    </source>
</evidence>
<keyword evidence="5" id="KW-0805">Transcription regulation</keyword>